<dbReference type="Gene3D" id="3.40.1810.10">
    <property type="entry name" value="Transcription factor, MADS-box"/>
    <property type="match status" value="1"/>
</dbReference>
<dbReference type="OrthoDB" id="830375at2759"/>
<keyword evidence="7" id="KW-0472">Membrane</keyword>
<evidence type="ECO:0000256" key="5">
    <source>
        <dbReference type="ARBA" id="ARBA00023242"/>
    </source>
</evidence>
<dbReference type="FunFam" id="3.40.1810.10:FF:000006">
    <property type="entry name" value="Agamous-like MADS-box protein AGL62"/>
    <property type="match status" value="1"/>
</dbReference>
<feature type="compositionally biased region" description="Pro residues" evidence="6">
    <location>
        <begin position="55"/>
        <end position="72"/>
    </location>
</feature>
<dbReference type="EMBL" id="JADGMS010000017">
    <property type="protein sequence ID" value="KAF9663381.1"/>
    <property type="molecule type" value="Genomic_DNA"/>
</dbReference>
<organism evidence="9 10">
    <name type="scientific">Salix dunnii</name>
    <dbReference type="NCBI Taxonomy" id="1413687"/>
    <lineage>
        <taxon>Eukaryota</taxon>
        <taxon>Viridiplantae</taxon>
        <taxon>Streptophyta</taxon>
        <taxon>Embryophyta</taxon>
        <taxon>Tracheophyta</taxon>
        <taxon>Spermatophyta</taxon>
        <taxon>Magnoliopsida</taxon>
        <taxon>eudicotyledons</taxon>
        <taxon>Gunneridae</taxon>
        <taxon>Pentapetalae</taxon>
        <taxon>rosids</taxon>
        <taxon>fabids</taxon>
        <taxon>Malpighiales</taxon>
        <taxon>Salicaceae</taxon>
        <taxon>Saliceae</taxon>
        <taxon>Salix</taxon>
    </lineage>
</organism>
<dbReference type="GO" id="GO:0005634">
    <property type="term" value="C:nucleus"/>
    <property type="evidence" value="ECO:0007669"/>
    <property type="project" value="UniProtKB-SubCell"/>
</dbReference>
<dbReference type="PANTHER" id="PTHR11945:SF776">
    <property type="entry name" value="AGAMOUS-LIKE 50-RELATED"/>
    <property type="match status" value="1"/>
</dbReference>
<evidence type="ECO:0000313" key="10">
    <source>
        <dbReference type="Proteomes" id="UP000657918"/>
    </source>
</evidence>
<evidence type="ECO:0000256" key="7">
    <source>
        <dbReference type="SAM" id="Phobius"/>
    </source>
</evidence>
<keyword evidence="3" id="KW-0238">DNA-binding</keyword>
<dbReference type="PRINTS" id="PR00404">
    <property type="entry name" value="MADSDOMAIN"/>
</dbReference>
<evidence type="ECO:0000256" key="3">
    <source>
        <dbReference type="ARBA" id="ARBA00023125"/>
    </source>
</evidence>
<keyword evidence="2" id="KW-0805">Transcription regulation</keyword>
<dbReference type="Gene3D" id="6.10.140.920">
    <property type="match status" value="1"/>
</dbReference>
<dbReference type="GO" id="GO:0046983">
    <property type="term" value="F:protein dimerization activity"/>
    <property type="evidence" value="ECO:0007669"/>
    <property type="project" value="InterPro"/>
</dbReference>
<feature type="domain" description="MADS-box" evidence="8">
    <location>
        <begin position="99"/>
        <end position="159"/>
    </location>
</feature>
<dbReference type="InterPro" id="IPR002100">
    <property type="entry name" value="TF_MADSbox"/>
</dbReference>
<keyword evidence="7" id="KW-1133">Transmembrane helix</keyword>
<feature type="compositionally biased region" description="Pro residues" evidence="6">
    <location>
        <begin position="81"/>
        <end position="93"/>
    </location>
</feature>
<dbReference type="InterPro" id="IPR033896">
    <property type="entry name" value="MEF2-like_N"/>
</dbReference>
<keyword evidence="10" id="KW-1185">Reference proteome</keyword>
<feature type="region of interest" description="Disordered" evidence="6">
    <location>
        <begin position="50"/>
        <end position="93"/>
    </location>
</feature>
<dbReference type="GO" id="GO:0045944">
    <property type="term" value="P:positive regulation of transcription by RNA polymerase II"/>
    <property type="evidence" value="ECO:0007669"/>
    <property type="project" value="InterPro"/>
</dbReference>
<dbReference type="AlphaFoldDB" id="A0A835MJN2"/>
<gene>
    <name evidence="9" type="ORF">SADUNF_Sadunf17G0043900</name>
</gene>
<proteinExistence type="predicted"/>
<name>A0A835MJN2_9ROSI</name>
<dbReference type="PANTHER" id="PTHR11945">
    <property type="entry name" value="MADS BOX PROTEIN"/>
    <property type="match status" value="1"/>
</dbReference>
<evidence type="ECO:0000256" key="1">
    <source>
        <dbReference type="ARBA" id="ARBA00004123"/>
    </source>
</evidence>
<evidence type="ECO:0000256" key="2">
    <source>
        <dbReference type="ARBA" id="ARBA00023015"/>
    </source>
</evidence>
<comment type="subcellular location">
    <subcellularLocation>
        <location evidence="1">Nucleus</location>
    </subcellularLocation>
</comment>
<keyword evidence="4" id="KW-0804">Transcription</keyword>
<feature type="transmembrane region" description="Helical" evidence="7">
    <location>
        <begin position="328"/>
        <end position="351"/>
    </location>
</feature>
<sequence>MSVLFSQLHQFIQEVSPLFMFMHKNKNIKNRPGAQAARHLLQLPPLPSVTNLPKPTLPPLPSIPTLPQPTLPSLPTSQPSMPKPTLPPLPSLPKMPASKGRQKLEMVKIQNESNLMVTFSKRRSGLFKKASELCTLCGAEVSIIVFSPGKKVFSFGHPSVEKVMERYVTGNIPQTSGAFHLIEAHRNARIHELNMQLTQLVNQLGVEKKRGEELDRMVKAGQSQNWWENPIQELDWAQLEQLKASLQYLKQDVTRHAKQILIQNSAPPQPFIAANPSSSGNLPFDTRNMSGTPFNTNMTATPFNASTVVPPFGYSLGYGNMMASRKSFILAFFIALAFSSMTISLAARHLLQLPALPPLPSIPNLPQPTLPTLPTTQPSLPKPTLPPLPSIPTIPIPTVPKVTFPPLPSMPSIPTIPTFPSIPFLSPPPATTSP</sequence>
<keyword evidence="7" id="KW-0812">Transmembrane</keyword>
<protein>
    <recommendedName>
        <fullName evidence="8">MADS-box domain-containing protein</fullName>
    </recommendedName>
</protein>
<dbReference type="GO" id="GO:0000981">
    <property type="term" value="F:DNA-binding transcription factor activity, RNA polymerase II-specific"/>
    <property type="evidence" value="ECO:0007669"/>
    <property type="project" value="TreeGrafter"/>
</dbReference>
<reference evidence="9 10" key="1">
    <citation type="submission" date="2020-10" db="EMBL/GenBank/DDBJ databases">
        <title>Plant Genome Project.</title>
        <authorList>
            <person name="Zhang R.-G."/>
        </authorList>
    </citation>
    <scope>NUCLEOTIDE SEQUENCE [LARGE SCALE GENOMIC DNA]</scope>
    <source>
        <strain evidence="9">FAFU-HL-1</strain>
        <tissue evidence="9">Leaf</tissue>
    </source>
</reference>
<dbReference type="InterPro" id="IPR036879">
    <property type="entry name" value="TF_MADSbox_sf"/>
</dbReference>
<evidence type="ECO:0000259" key="8">
    <source>
        <dbReference type="PROSITE" id="PS50066"/>
    </source>
</evidence>
<comment type="caution">
    <text evidence="9">The sequence shown here is derived from an EMBL/GenBank/DDBJ whole genome shotgun (WGS) entry which is preliminary data.</text>
</comment>
<dbReference type="PROSITE" id="PS50066">
    <property type="entry name" value="MADS_BOX_2"/>
    <property type="match status" value="1"/>
</dbReference>
<dbReference type="Pfam" id="PF00319">
    <property type="entry name" value="SRF-TF"/>
    <property type="match status" value="1"/>
</dbReference>
<evidence type="ECO:0000256" key="6">
    <source>
        <dbReference type="SAM" id="MobiDB-lite"/>
    </source>
</evidence>
<dbReference type="GO" id="GO:0000978">
    <property type="term" value="F:RNA polymerase II cis-regulatory region sequence-specific DNA binding"/>
    <property type="evidence" value="ECO:0007669"/>
    <property type="project" value="TreeGrafter"/>
</dbReference>
<accession>A0A835MJN2</accession>
<evidence type="ECO:0000313" key="9">
    <source>
        <dbReference type="EMBL" id="KAF9663381.1"/>
    </source>
</evidence>
<dbReference type="SUPFAM" id="SSF55455">
    <property type="entry name" value="SRF-like"/>
    <property type="match status" value="1"/>
</dbReference>
<dbReference type="SMART" id="SM00432">
    <property type="entry name" value="MADS"/>
    <property type="match status" value="1"/>
</dbReference>
<dbReference type="CDD" id="cd00265">
    <property type="entry name" value="MADS_MEF2_like"/>
    <property type="match status" value="1"/>
</dbReference>
<dbReference type="Proteomes" id="UP000657918">
    <property type="component" value="Unassembled WGS sequence"/>
</dbReference>
<keyword evidence="5" id="KW-0539">Nucleus</keyword>
<evidence type="ECO:0000256" key="4">
    <source>
        <dbReference type="ARBA" id="ARBA00023163"/>
    </source>
</evidence>